<evidence type="ECO:0008006" key="3">
    <source>
        <dbReference type="Google" id="ProtNLM"/>
    </source>
</evidence>
<keyword evidence="2" id="KW-1185">Reference proteome</keyword>
<evidence type="ECO:0000313" key="1">
    <source>
        <dbReference type="EMBL" id="GJT03563.1"/>
    </source>
</evidence>
<accession>A0ABQ5AMH7</accession>
<reference evidence="1" key="1">
    <citation type="journal article" date="2022" name="Int. J. Mol. Sci.">
        <title>Draft Genome of Tanacetum Coccineum: Genomic Comparison of Closely Related Tanacetum-Family Plants.</title>
        <authorList>
            <person name="Yamashiro T."/>
            <person name="Shiraishi A."/>
            <person name="Nakayama K."/>
            <person name="Satake H."/>
        </authorList>
    </citation>
    <scope>NUCLEOTIDE SEQUENCE</scope>
</reference>
<dbReference type="PANTHER" id="PTHR46148">
    <property type="entry name" value="CHROMO DOMAIN-CONTAINING PROTEIN"/>
    <property type="match status" value="1"/>
</dbReference>
<reference evidence="1" key="2">
    <citation type="submission" date="2022-01" db="EMBL/GenBank/DDBJ databases">
        <authorList>
            <person name="Yamashiro T."/>
            <person name="Shiraishi A."/>
            <person name="Satake H."/>
            <person name="Nakayama K."/>
        </authorList>
    </citation>
    <scope>NUCLEOTIDE SEQUENCE</scope>
</reference>
<evidence type="ECO:0000313" key="2">
    <source>
        <dbReference type="Proteomes" id="UP001151760"/>
    </source>
</evidence>
<dbReference type="PANTHER" id="PTHR46148:SF59">
    <property type="entry name" value="NUCLEOTIDYLTRANSFERASE, RIBONUCLEASE H"/>
    <property type="match status" value="1"/>
</dbReference>
<gene>
    <name evidence="1" type="ORF">Tco_0824732</name>
</gene>
<protein>
    <recommendedName>
        <fullName evidence="3">Reverse transcriptase domain-containing protein</fullName>
    </recommendedName>
</protein>
<proteinExistence type="predicted"/>
<name>A0ABQ5AMH7_9ASTR</name>
<comment type="caution">
    <text evidence="1">The sequence shown here is derived from an EMBL/GenBank/DDBJ whole genome shotgun (WGS) entry which is preliminary data.</text>
</comment>
<dbReference type="Proteomes" id="UP001151760">
    <property type="component" value="Unassembled WGS sequence"/>
</dbReference>
<organism evidence="1 2">
    <name type="scientific">Tanacetum coccineum</name>
    <dbReference type="NCBI Taxonomy" id="301880"/>
    <lineage>
        <taxon>Eukaryota</taxon>
        <taxon>Viridiplantae</taxon>
        <taxon>Streptophyta</taxon>
        <taxon>Embryophyta</taxon>
        <taxon>Tracheophyta</taxon>
        <taxon>Spermatophyta</taxon>
        <taxon>Magnoliopsida</taxon>
        <taxon>eudicotyledons</taxon>
        <taxon>Gunneridae</taxon>
        <taxon>Pentapetalae</taxon>
        <taxon>asterids</taxon>
        <taxon>campanulids</taxon>
        <taxon>Asterales</taxon>
        <taxon>Asteraceae</taxon>
        <taxon>Asteroideae</taxon>
        <taxon>Anthemideae</taxon>
        <taxon>Anthemidinae</taxon>
        <taxon>Tanacetum</taxon>
    </lineage>
</organism>
<dbReference type="EMBL" id="BQNB010012438">
    <property type="protein sequence ID" value="GJT03563.1"/>
    <property type="molecule type" value="Genomic_DNA"/>
</dbReference>
<sequence>MDFITKFPRSSGLVDIAEGIGNTAKHAYDLSSSNGRTKSPVLWAGIREIQSIGPELVQDTTNKVVLIKEKLKAAKDCQKGLCVVRLEERHVSTEKYLADVNLHVHLEEIKVDKTLRFVEEPVEIIDREVKSLKRSRISIVKVCWNSKRGYEDFMKTKYPHLLIEQVIVGSTN</sequence>